<feature type="domain" description="OVATE" evidence="7">
    <location>
        <begin position="7"/>
        <end position="66"/>
    </location>
</feature>
<comment type="caution">
    <text evidence="8">The sequence shown here is derived from an EMBL/GenBank/DDBJ whole genome shotgun (WGS) entry which is preliminary data.</text>
</comment>
<feature type="non-terminal residue" evidence="8">
    <location>
        <position position="1"/>
    </location>
</feature>
<dbReference type="PANTHER" id="PTHR33057:SF82">
    <property type="entry name" value="TRANSCRIPTION REPRESSOR OFP5"/>
    <property type="match status" value="1"/>
</dbReference>
<feature type="non-terminal residue" evidence="8">
    <location>
        <position position="66"/>
    </location>
</feature>
<comment type="subcellular location">
    <subcellularLocation>
        <location evidence="1 6">Nucleus</location>
    </subcellularLocation>
</comment>
<dbReference type="Pfam" id="PF04844">
    <property type="entry name" value="Ovate"/>
    <property type="match status" value="1"/>
</dbReference>
<evidence type="ECO:0000313" key="9">
    <source>
        <dbReference type="Proteomes" id="UP000015453"/>
    </source>
</evidence>
<proteinExistence type="predicted"/>
<evidence type="ECO:0000256" key="5">
    <source>
        <dbReference type="ARBA" id="ARBA00023242"/>
    </source>
</evidence>
<keyword evidence="9" id="KW-1185">Reference proteome</keyword>
<dbReference type="OrthoDB" id="1928390at2759"/>
<protein>
    <recommendedName>
        <fullName evidence="6">Transcription repressor</fullName>
    </recommendedName>
    <alternativeName>
        <fullName evidence="6">Ovate family protein</fullName>
    </alternativeName>
</protein>
<keyword evidence="2 6" id="KW-0678">Repressor</keyword>
<name>S8DT94_9LAMI</name>
<evidence type="ECO:0000259" key="7">
    <source>
        <dbReference type="PROSITE" id="PS51754"/>
    </source>
</evidence>
<evidence type="ECO:0000256" key="4">
    <source>
        <dbReference type="ARBA" id="ARBA00023163"/>
    </source>
</evidence>
<dbReference type="GO" id="GO:0045892">
    <property type="term" value="P:negative regulation of DNA-templated transcription"/>
    <property type="evidence" value="ECO:0007669"/>
    <property type="project" value="UniProtKB-UniRule"/>
</dbReference>
<dbReference type="GO" id="GO:0005634">
    <property type="term" value="C:nucleus"/>
    <property type="evidence" value="ECO:0007669"/>
    <property type="project" value="UniProtKB-SubCell"/>
</dbReference>
<keyword evidence="4 6" id="KW-0804">Transcription</keyword>
<keyword evidence="3 6" id="KW-0805">Transcription regulation</keyword>
<dbReference type="AlphaFoldDB" id="S8DT94"/>
<evidence type="ECO:0000256" key="2">
    <source>
        <dbReference type="ARBA" id="ARBA00022491"/>
    </source>
</evidence>
<evidence type="ECO:0000256" key="1">
    <source>
        <dbReference type="ARBA" id="ARBA00004123"/>
    </source>
</evidence>
<evidence type="ECO:0000256" key="3">
    <source>
        <dbReference type="ARBA" id="ARBA00023015"/>
    </source>
</evidence>
<dbReference type="PROSITE" id="PS51754">
    <property type="entry name" value="OVATE"/>
    <property type="match status" value="1"/>
</dbReference>
<sequence>ILSGIAEEKTSFDPEKDFRESMAEMISATQIKRPEHLRELLACYLALNADRHHGLIVEAFRNLWNE</sequence>
<keyword evidence="5 6" id="KW-0539">Nucleus</keyword>
<dbReference type="Proteomes" id="UP000015453">
    <property type="component" value="Unassembled WGS sequence"/>
</dbReference>
<organism evidence="8 9">
    <name type="scientific">Genlisea aurea</name>
    <dbReference type="NCBI Taxonomy" id="192259"/>
    <lineage>
        <taxon>Eukaryota</taxon>
        <taxon>Viridiplantae</taxon>
        <taxon>Streptophyta</taxon>
        <taxon>Embryophyta</taxon>
        <taxon>Tracheophyta</taxon>
        <taxon>Spermatophyta</taxon>
        <taxon>Magnoliopsida</taxon>
        <taxon>eudicotyledons</taxon>
        <taxon>Gunneridae</taxon>
        <taxon>Pentapetalae</taxon>
        <taxon>asterids</taxon>
        <taxon>lamiids</taxon>
        <taxon>Lamiales</taxon>
        <taxon>Lentibulariaceae</taxon>
        <taxon>Genlisea</taxon>
    </lineage>
</organism>
<dbReference type="NCBIfam" id="TIGR01568">
    <property type="entry name" value="A_thal_3678"/>
    <property type="match status" value="1"/>
</dbReference>
<evidence type="ECO:0000256" key="6">
    <source>
        <dbReference type="RuleBase" id="RU367028"/>
    </source>
</evidence>
<dbReference type="PANTHER" id="PTHR33057">
    <property type="entry name" value="TRANSCRIPTION REPRESSOR OFP7-RELATED"/>
    <property type="match status" value="1"/>
</dbReference>
<gene>
    <name evidence="8" type="ORF">M569_11751</name>
</gene>
<evidence type="ECO:0000313" key="8">
    <source>
        <dbReference type="EMBL" id="EPS63037.1"/>
    </source>
</evidence>
<reference evidence="8 9" key="1">
    <citation type="journal article" date="2013" name="BMC Genomics">
        <title>The miniature genome of a carnivorous plant Genlisea aurea contains a low number of genes and short non-coding sequences.</title>
        <authorList>
            <person name="Leushkin E.V."/>
            <person name="Sutormin R.A."/>
            <person name="Nabieva E.R."/>
            <person name="Penin A.A."/>
            <person name="Kondrashov A.S."/>
            <person name="Logacheva M.D."/>
        </authorList>
    </citation>
    <scope>NUCLEOTIDE SEQUENCE [LARGE SCALE GENOMIC DNA]</scope>
</reference>
<comment type="function">
    <text evidence="6">Transcriptional repressor that regulates multiple aspects of plant growth and development.</text>
</comment>
<dbReference type="InterPro" id="IPR038933">
    <property type="entry name" value="Ovate"/>
</dbReference>
<dbReference type="InterPro" id="IPR006458">
    <property type="entry name" value="Ovate_C"/>
</dbReference>
<accession>S8DT94</accession>
<dbReference type="EMBL" id="AUSU01005737">
    <property type="protein sequence ID" value="EPS63037.1"/>
    <property type="molecule type" value="Genomic_DNA"/>
</dbReference>